<evidence type="ECO:0000256" key="5">
    <source>
        <dbReference type="ARBA" id="ARBA00022490"/>
    </source>
</evidence>
<feature type="active site" description="Electrophile" evidence="8">
    <location>
        <position position="96"/>
    </location>
</feature>
<dbReference type="Proteomes" id="UP000198462">
    <property type="component" value="Unassembled WGS sequence"/>
</dbReference>
<dbReference type="InterPro" id="IPR000652">
    <property type="entry name" value="Triosephosphate_isomerase"/>
</dbReference>
<dbReference type="EMBL" id="NFZT01000001">
    <property type="protein sequence ID" value="OWV34110.1"/>
    <property type="molecule type" value="Genomic_DNA"/>
</dbReference>
<evidence type="ECO:0000256" key="6">
    <source>
        <dbReference type="ARBA" id="ARBA00023152"/>
    </source>
</evidence>
<name>A0A219B6W3_9SPHN</name>
<keyword evidence="7 8" id="KW-0413">Isomerase</keyword>
<comment type="subcellular location">
    <subcellularLocation>
        <location evidence="8 9">Cytoplasm</location>
    </subcellularLocation>
</comment>
<dbReference type="PANTHER" id="PTHR21139:SF42">
    <property type="entry name" value="TRIOSEPHOSPHATE ISOMERASE"/>
    <property type="match status" value="1"/>
</dbReference>
<proteinExistence type="inferred from homology"/>
<accession>A0A219B6W3</accession>
<dbReference type="NCBIfam" id="TIGR00419">
    <property type="entry name" value="tim"/>
    <property type="match status" value="1"/>
</dbReference>
<dbReference type="GO" id="GO:0006096">
    <property type="term" value="P:glycolytic process"/>
    <property type="evidence" value="ECO:0007669"/>
    <property type="project" value="UniProtKB-UniRule"/>
</dbReference>
<comment type="pathway">
    <text evidence="8 9">Carbohydrate biosynthesis; gluconeogenesis.</text>
</comment>
<dbReference type="GO" id="GO:0006094">
    <property type="term" value="P:gluconeogenesis"/>
    <property type="evidence" value="ECO:0007669"/>
    <property type="project" value="UniProtKB-UniRule"/>
</dbReference>
<dbReference type="PROSITE" id="PS51440">
    <property type="entry name" value="TIM_2"/>
    <property type="match status" value="1"/>
</dbReference>
<keyword evidence="6 8" id="KW-0324">Glycolysis</keyword>
<evidence type="ECO:0000313" key="10">
    <source>
        <dbReference type="EMBL" id="OWV34110.1"/>
    </source>
</evidence>
<feature type="binding site" evidence="8">
    <location>
        <begin position="10"/>
        <end position="12"/>
    </location>
    <ligand>
        <name>substrate</name>
    </ligand>
</feature>
<keyword evidence="5 8" id="KW-0963">Cytoplasm</keyword>
<evidence type="ECO:0000313" key="11">
    <source>
        <dbReference type="Proteomes" id="UP000198462"/>
    </source>
</evidence>
<dbReference type="SUPFAM" id="SSF51351">
    <property type="entry name" value="Triosephosphate isomerase (TIM)"/>
    <property type="match status" value="1"/>
</dbReference>
<sequence length="249" mass="25464">MALRQLIAGNWKMHGLTGDLDKVGHIMRAADEAKPDIGVALAVPHTLIFAAAELADGSRLDIGGEDCHQAESGAHTGCVSAAMVKDAGATFTIVGHSERRTDQGETDVLVAEKLSAALKAGLSVILCVGESEAERDAGNAEAVVAAQLKTSIPEAVDPDRLTIAYEPVWAIGTGRTPTVGDVAAMHDSIRRSLKDRFGDAGISMLILYGGSVKPENAADLLTASNVGGALVGGASLDPESFAGIITAAG</sequence>
<comment type="pathway">
    <text evidence="8 9">Carbohydrate degradation; glycolysis; D-glyceraldehyde 3-phosphate from glycerone phosphate: step 1/1.</text>
</comment>
<dbReference type="PANTHER" id="PTHR21139">
    <property type="entry name" value="TRIOSEPHOSPHATE ISOMERASE"/>
    <property type="match status" value="1"/>
</dbReference>
<comment type="subunit">
    <text evidence="8 9">Homodimer.</text>
</comment>
<comment type="catalytic activity">
    <reaction evidence="8 9">
        <text>D-glyceraldehyde 3-phosphate = dihydroxyacetone phosphate</text>
        <dbReference type="Rhea" id="RHEA:18585"/>
        <dbReference type="ChEBI" id="CHEBI:57642"/>
        <dbReference type="ChEBI" id="CHEBI:59776"/>
        <dbReference type="EC" id="5.3.1.1"/>
    </reaction>
</comment>
<feature type="binding site" evidence="8">
    <location>
        <begin position="232"/>
        <end position="233"/>
    </location>
    <ligand>
        <name>substrate</name>
    </ligand>
</feature>
<dbReference type="Gene3D" id="3.20.20.70">
    <property type="entry name" value="Aldolase class I"/>
    <property type="match status" value="1"/>
</dbReference>
<evidence type="ECO:0000256" key="8">
    <source>
        <dbReference type="HAMAP-Rule" id="MF_00147"/>
    </source>
</evidence>
<protein>
    <recommendedName>
        <fullName evidence="8 9">Triosephosphate isomerase</fullName>
        <shortName evidence="8">TIM</shortName>
        <shortName evidence="8">TPI</shortName>
        <ecNumber evidence="8 9">5.3.1.1</ecNumber>
    </recommendedName>
    <alternativeName>
        <fullName evidence="8">Triose-phosphate isomerase</fullName>
    </alternativeName>
</protein>
<evidence type="ECO:0000256" key="3">
    <source>
        <dbReference type="ARBA" id="ARBA00007422"/>
    </source>
</evidence>
<dbReference type="UniPathway" id="UPA00109">
    <property type="reaction ID" value="UER00189"/>
</dbReference>
<dbReference type="InterPro" id="IPR013785">
    <property type="entry name" value="Aldolase_TIM"/>
</dbReference>
<dbReference type="InterPro" id="IPR022896">
    <property type="entry name" value="TrioseP_Isoase_bac/euk"/>
</dbReference>
<evidence type="ECO:0000256" key="9">
    <source>
        <dbReference type="RuleBase" id="RU363013"/>
    </source>
</evidence>
<keyword evidence="11" id="KW-1185">Reference proteome</keyword>
<comment type="similarity">
    <text evidence="3 8 9">Belongs to the triosephosphate isomerase family.</text>
</comment>
<evidence type="ECO:0000256" key="1">
    <source>
        <dbReference type="ARBA" id="ARBA00000148"/>
    </source>
</evidence>
<feature type="binding site" evidence="8">
    <location>
        <position position="211"/>
    </location>
    <ligand>
        <name>substrate</name>
    </ligand>
</feature>
<dbReference type="UniPathway" id="UPA01066"/>
<evidence type="ECO:0000256" key="7">
    <source>
        <dbReference type="ARBA" id="ARBA00023235"/>
    </source>
</evidence>
<dbReference type="GO" id="GO:0019563">
    <property type="term" value="P:glycerol catabolic process"/>
    <property type="evidence" value="ECO:0007669"/>
    <property type="project" value="TreeGrafter"/>
</dbReference>
<keyword evidence="4 8" id="KW-0312">Gluconeogenesis</keyword>
<reference evidence="11" key="1">
    <citation type="submission" date="2017-05" db="EMBL/GenBank/DDBJ databases">
        <authorList>
            <person name="Lin X."/>
        </authorList>
    </citation>
    <scope>NUCLEOTIDE SEQUENCE [LARGE SCALE GENOMIC DNA]</scope>
    <source>
        <strain evidence="11">JLT2012</strain>
    </source>
</reference>
<dbReference type="CDD" id="cd00311">
    <property type="entry name" value="TIM"/>
    <property type="match status" value="1"/>
</dbReference>
<comment type="catalytic activity">
    <reaction evidence="1">
        <text>L-erythrulose 1-phosphate = D-erythrulose 4-phosphate</text>
        <dbReference type="Rhea" id="RHEA:49588"/>
        <dbReference type="ChEBI" id="CHEBI:58002"/>
        <dbReference type="ChEBI" id="CHEBI:90796"/>
        <dbReference type="EC" id="5.3.1.33"/>
    </reaction>
</comment>
<dbReference type="Pfam" id="PF00121">
    <property type="entry name" value="TIM"/>
    <property type="match status" value="1"/>
</dbReference>
<evidence type="ECO:0000256" key="2">
    <source>
        <dbReference type="ARBA" id="ARBA00004939"/>
    </source>
</evidence>
<comment type="caution">
    <text evidence="10">The sequence shown here is derived from an EMBL/GenBank/DDBJ whole genome shotgun (WGS) entry which is preliminary data.</text>
</comment>
<dbReference type="GO" id="GO:0046166">
    <property type="term" value="P:glyceraldehyde-3-phosphate biosynthetic process"/>
    <property type="evidence" value="ECO:0007669"/>
    <property type="project" value="TreeGrafter"/>
</dbReference>
<dbReference type="OrthoDB" id="9809429at2"/>
<comment type="pathway">
    <text evidence="2">Carbohydrate metabolism; erythritol degradation.</text>
</comment>
<dbReference type="PROSITE" id="PS00171">
    <property type="entry name" value="TIM_1"/>
    <property type="match status" value="1"/>
</dbReference>
<dbReference type="InterPro" id="IPR020861">
    <property type="entry name" value="Triosephosphate_isomerase_AS"/>
</dbReference>
<dbReference type="AlphaFoldDB" id="A0A219B6W3"/>
<gene>
    <name evidence="8" type="primary">tpiA</name>
    <name evidence="10" type="ORF">B5C34_11995</name>
</gene>
<organism evidence="10 11">
    <name type="scientific">Pacificimonas flava</name>
    <dbReference type="NCBI Taxonomy" id="1234595"/>
    <lineage>
        <taxon>Bacteria</taxon>
        <taxon>Pseudomonadati</taxon>
        <taxon>Pseudomonadota</taxon>
        <taxon>Alphaproteobacteria</taxon>
        <taxon>Sphingomonadales</taxon>
        <taxon>Sphingosinicellaceae</taxon>
        <taxon>Pacificimonas</taxon>
    </lineage>
</organism>
<dbReference type="HAMAP" id="MF_00147_B">
    <property type="entry name" value="TIM_B"/>
    <property type="match status" value="1"/>
</dbReference>
<comment type="function">
    <text evidence="8">Involved in the gluconeogenesis. Catalyzes stereospecifically the conversion of dihydroxyacetone phosphate (DHAP) to D-glyceraldehyde-3-phosphate (G3P).</text>
</comment>
<feature type="binding site" evidence="8">
    <location>
        <position position="172"/>
    </location>
    <ligand>
        <name>substrate</name>
    </ligand>
</feature>
<evidence type="ECO:0000256" key="4">
    <source>
        <dbReference type="ARBA" id="ARBA00022432"/>
    </source>
</evidence>
<feature type="active site" description="Proton acceptor" evidence="8">
    <location>
        <position position="166"/>
    </location>
</feature>
<dbReference type="RefSeq" id="WP_088712807.1">
    <property type="nucleotide sequence ID" value="NZ_NFZT01000001.1"/>
</dbReference>
<dbReference type="EC" id="5.3.1.1" evidence="8 9"/>
<dbReference type="UniPathway" id="UPA00138"/>
<dbReference type="GO" id="GO:0004807">
    <property type="term" value="F:triose-phosphate isomerase activity"/>
    <property type="evidence" value="ECO:0007669"/>
    <property type="project" value="UniProtKB-UniRule"/>
</dbReference>
<dbReference type="InterPro" id="IPR035990">
    <property type="entry name" value="TIM_sf"/>
</dbReference>
<dbReference type="GO" id="GO:0005829">
    <property type="term" value="C:cytosol"/>
    <property type="evidence" value="ECO:0007669"/>
    <property type="project" value="TreeGrafter"/>
</dbReference>